<dbReference type="Proteomes" id="UP001232445">
    <property type="component" value="Unassembled WGS sequence"/>
</dbReference>
<evidence type="ECO:0000259" key="2">
    <source>
        <dbReference type="Pfam" id="PF07885"/>
    </source>
</evidence>
<feature type="transmembrane region" description="Helical" evidence="1">
    <location>
        <begin position="92"/>
        <end position="112"/>
    </location>
</feature>
<dbReference type="SUPFAM" id="SSF81324">
    <property type="entry name" value="Voltage-gated potassium channels"/>
    <property type="match status" value="1"/>
</dbReference>
<accession>A0ABU0CXA6</accession>
<keyword evidence="4" id="KW-1185">Reference proteome</keyword>
<keyword evidence="1" id="KW-1133">Transmembrane helix</keyword>
<comment type="caution">
    <text evidence="3">The sequence shown here is derived from an EMBL/GenBank/DDBJ whole genome shotgun (WGS) entry which is preliminary data.</text>
</comment>
<evidence type="ECO:0000313" key="3">
    <source>
        <dbReference type="EMBL" id="MDQ0340908.1"/>
    </source>
</evidence>
<evidence type="ECO:0000313" key="4">
    <source>
        <dbReference type="Proteomes" id="UP001232445"/>
    </source>
</evidence>
<keyword evidence="3" id="KW-0407">Ion channel</keyword>
<reference evidence="3 4" key="1">
    <citation type="submission" date="2023-07" db="EMBL/GenBank/DDBJ databases">
        <title>Genomic Encyclopedia of Type Strains, Phase IV (KMG-IV): sequencing the most valuable type-strain genomes for metagenomic binning, comparative biology and taxonomic classification.</title>
        <authorList>
            <person name="Goeker M."/>
        </authorList>
    </citation>
    <scope>NUCLEOTIDE SEQUENCE [LARGE SCALE GENOMIC DNA]</scope>
    <source>
        <strain evidence="3 4">DSM 17740</strain>
    </source>
</reference>
<gene>
    <name evidence="3" type="ORF">J2S00_003748</name>
</gene>
<keyword evidence="3" id="KW-0406">Ion transport</keyword>
<dbReference type="Gene3D" id="1.10.287.70">
    <property type="match status" value="1"/>
</dbReference>
<proteinExistence type="predicted"/>
<evidence type="ECO:0000256" key="1">
    <source>
        <dbReference type="SAM" id="Phobius"/>
    </source>
</evidence>
<feature type="transmembrane region" description="Helical" evidence="1">
    <location>
        <begin position="58"/>
        <end position="80"/>
    </location>
</feature>
<dbReference type="GO" id="GO:0034220">
    <property type="term" value="P:monoatomic ion transmembrane transport"/>
    <property type="evidence" value="ECO:0007669"/>
    <property type="project" value="UniProtKB-KW"/>
</dbReference>
<keyword evidence="1" id="KW-0812">Transmembrane</keyword>
<feature type="transmembrane region" description="Helical" evidence="1">
    <location>
        <begin position="16"/>
        <end position="38"/>
    </location>
</feature>
<keyword evidence="1" id="KW-0472">Membrane</keyword>
<organism evidence="3 4">
    <name type="scientific">Caldalkalibacillus uzonensis</name>
    <dbReference type="NCBI Taxonomy" id="353224"/>
    <lineage>
        <taxon>Bacteria</taxon>
        <taxon>Bacillati</taxon>
        <taxon>Bacillota</taxon>
        <taxon>Bacilli</taxon>
        <taxon>Bacillales</taxon>
        <taxon>Bacillaceae</taxon>
        <taxon>Caldalkalibacillus</taxon>
    </lineage>
</organism>
<feature type="domain" description="Potassium channel" evidence="2">
    <location>
        <begin position="28"/>
        <end position="108"/>
    </location>
</feature>
<dbReference type="EMBL" id="JAUSUQ010000023">
    <property type="protein sequence ID" value="MDQ0340908.1"/>
    <property type="molecule type" value="Genomic_DNA"/>
</dbReference>
<protein>
    <submittedName>
        <fullName evidence="3">Potassium channel LctB</fullName>
    </submittedName>
</protein>
<sequence>MSVLFKRGHRRKMFHYFISLALFYANVVITFALIYILLDISGLGPIVDHYYNVTLEDGHWMDLITRSLYFSVITLFSVGYGDVTPFGWSRMVAIFQAMLGYILPAVLVIQYMKVSDQ</sequence>
<keyword evidence="3" id="KW-0813">Transport</keyword>
<dbReference type="InterPro" id="IPR013099">
    <property type="entry name" value="K_chnl_dom"/>
</dbReference>
<name>A0ABU0CXA6_9BACI</name>
<dbReference type="Pfam" id="PF07885">
    <property type="entry name" value="Ion_trans_2"/>
    <property type="match status" value="1"/>
</dbReference>
<dbReference type="RefSeq" id="WP_307343349.1">
    <property type="nucleotide sequence ID" value="NZ_JAUSUQ010000023.1"/>
</dbReference>